<keyword evidence="2" id="KW-1185">Reference proteome</keyword>
<name>A0A0P1GCW6_9RHOB</name>
<reference evidence="1 2" key="1">
    <citation type="submission" date="2015-09" db="EMBL/GenBank/DDBJ databases">
        <authorList>
            <consortium name="Swine Surveillance"/>
        </authorList>
    </citation>
    <scope>NUCLEOTIDE SEQUENCE [LARGE SCALE GENOMIC DNA]</scope>
    <source>
        <strain evidence="1 2">CECT 7557</strain>
    </source>
</reference>
<dbReference type="RefSeq" id="WP_058290272.1">
    <property type="nucleotide sequence ID" value="NZ_FOMC01000009.1"/>
</dbReference>
<organism evidence="1 2">
    <name type="scientific">Tritonibacter multivorans</name>
    <dbReference type="NCBI Taxonomy" id="928856"/>
    <lineage>
        <taxon>Bacteria</taxon>
        <taxon>Pseudomonadati</taxon>
        <taxon>Pseudomonadota</taxon>
        <taxon>Alphaproteobacteria</taxon>
        <taxon>Rhodobacterales</taxon>
        <taxon>Paracoccaceae</taxon>
        <taxon>Tritonibacter</taxon>
    </lineage>
</organism>
<protein>
    <submittedName>
        <fullName evidence="1">26 kDa periplasmic immunogenic protein</fullName>
    </submittedName>
</protein>
<dbReference type="InterPro" id="IPR007497">
    <property type="entry name" value="SIMPL/DUF541"/>
</dbReference>
<dbReference type="Pfam" id="PF04402">
    <property type="entry name" value="SIMPL"/>
    <property type="match status" value="1"/>
</dbReference>
<dbReference type="Gene3D" id="3.30.110.170">
    <property type="entry name" value="Protein of unknown function (DUF541), domain 1"/>
    <property type="match status" value="1"/>
</dbReference>
<sequence length="255" mass="27023">MAAKCIEMSGLRRVILASVLPLGVALAPVWLAPAAQAGGVPLSERTISVVGTAEMQVAPTAARISFGARAEHKEAGDAMAEVSRRMAAILAELEAEGVAPADLRTRRIDVSPVWSQVRQNNGQRQITGFVASNMVELTVQDLERLGEMLDLVLRLGANDMGGLQFVHGDAAAQEDTLRVKAVEDAMRKARQLAEASGMGLGPARHINDGGGQGRPPVMRMEMARAAADVPVAPGEMTLSHSVTVSFDMFVPETEH</sequence>
<accession>A0A0P1GCW6</accession>
<dbReference type="Gene3D" id="3.30.70.2970">
    <property type="entry name" value="Protein of unknown function (DUF541), domain 2"/>
    <property type="match status" value="1"/>
</dbReference>
<dbReference type="InterPro" id="IPR052022">
    <property type="entry name" value="26kDa_periplasmic_antigen"/>
</dbReference>
<dbReference type="Proteomes" id="UP000052022">
    <property type="component" value="Unassembled WGS sequence"/>
</dbReference>
<dbReference type="PANTHER" id="PTHR34387">
    <property type="entry name" value="SLR1258 PROTEIN"/>
    <property type="match status" value="1"/>
</dbReference>
<dbReference type="AlphaFoldDB" id="A0A0P1GCW6"/>
<evidence type="ECO:0000313" key="2">
    <source>
        <dbReference type="Proteomes" id="UP000052022"/>
    </source>
</evidence>
<proteinExistence type="predicted"/>
<dbReference type="STRING" id="928856.SAMN04488049_109130"/>
<evidence type="ECO:0000313" key="1">
    <source>
        <dbReference type="EMBL" id="CUH79159.1"/>
    </source>
</evidence>
<dbReference type="EMBL" id="CYSD01000036">
    <property type="protein sequence ID" value="CUH79159.1"/>
    <property type="molecule type" value="Genomic_DNA"/>
</dbReference>
<dbReference type="GO" id="GO:0006974">
    <property type="term" value="P:DNA damage response"/>
    <property type="evidence" value="ECO:0007669"/>
    <property type="project" value="TreeGrafter"/>
</dbReference>
<gene>
    <name evidence="1" type="ORF">TRM7557_02219</name>
</gene>
<dbReference type="PANTHER" id="PTHR34387:SF2">
    <property type="entry name" value="SLR1258 PROTEIN"/>
    <property type="match status" value="1"/>
</dbReference>